<keyword evidence="1" id="KW-0227">DNA damage</keyword>
<feature type="non-terminal residue" evidence="4">
    <location>
        <position position="1"/>
    </location>
</feature>
<dbReference type="Proteomes" id="UP000054166">
    <property type="component" value="Unassembled WGS sequence"/>
</dbReference>
<evidence type="ECO:0000256" key="1">
    <source>
        <dbReference type="ARBA" id="ARBA00022763"/>
    </source>
</evidence>
<proteinExistence type="predicted"/>
<dbReference type="HOGENOM" id="CLU_000445_52_5_1"/>
<dbReference type="AlphaFoldDB" id="A0A0C3AYN3"/>
<dbReference type="Pfam" id="PF01035">
    <property type="entry name" value="DNA_binding_1"/>
    <property type="match status" value="1"/>
</dbReference>
<evidence type="ECO:0000313" key="4">
    <source>
        <dbReference type="EMBL" id="KIM79098.1"/>
    </source>
</evidence>
<dbReference type="InterPro" id="IPR036388">
    <property type="entry name" value="WH-like_DNA-bd_sf"/>
</dbReference>
<dbReference type="PANTHER" id="PTHR42942">
    <property type="entry name" value="6-O-METHYLGUANINE DNA METHYLTRANSFERASE"/>
    <property type="match status" value="1"/>
</dbReference>
<evidence type="ECO:0000259" key="3">
    <source>
        <dbReference type="Pfam" id="PF01035"/>
    </source>
</evidence>
<evidence type="ECO:0000313" key="5">
    <source>
        <dbReference type="Proteomes" id="UP000054166"/>
    </source>
</evidence>
<feature type="non-terminal residue" evidence="4">
    <location>
        <position position="104"/>
    </location>
</feature>
<dbReference type="CDD" id="cd06445">
    <property type="entry name" value="ATase"/>
    <property type="match status" value="1"/>
</dbReference>
<dbReference type="InterPro" id="IPR052520">
    <property type="entry name" value="ATL_DNA_repair"/>
</dbReference>
<reference evidence="4 5" key="1">
    <citation type="submission" date="2014-04" db="EMBL/GenBank/DDBJ databases">
        <authorList>
            <consortium name="DOE Joint Genome Institute"/>
            <person name="Kuo A."/>
            <person name="Tarkka M."/>
            <person name="Buscot F."/>
            <person name="Kohler A."/>
            <person name="Nagy L.G."/>
            <person name="Floudas D."/>
            <person name="Copeland A."/>
            <person name="Barry K.W."/>
            <person name="Cichocki N."/>
            <person name="Veneault-Fourrey C."/>
            <person name="LaButti K."/>
            <person name="Lindquist E.A."/>
            <person name="Lipzen A."/>
            <person name="Lundell T."/>
            <person name="Morin E."/>
            <person name="Murat C."/>
            <person name="Sun H."/>
            <person name="Tunlid A."/>
            <person name="Henrissat B."/>
            <person name="Grigoriev I.V."/>
            <person name="Hibbett D.S."/>
            <person name="Martin F."/>
            <person name="Nordberg H.P."/>
            <person name="Cantor M.N."/>
            <person name="Hua S.X."/>
        </authorList>
    </citation>
    <scope>NUCLEOTIDE SEQUENCE [LARGE SCALE GENOMIC DNA]</scope>
    <source>
        <strain evidence="4 5">F 1598</strain>
    </source>
</reference>
<protein>
    <recommendedName>
        <fullName evidence="3">Methylated-DNA-[protein]-cysteine S-methyltransferase DNA binding domain-containing protein</fullName>
    </recommendedName>
</protein>
<gene>
    <name evidence="4" type="ORF">PILCRDRAFT_40392</name>
</gene>
<dbReference type="GO" id="GO:0003824">
    <property type="term" value="F:catalytic activity"/>
    <property type="evidence" value="ECO:0007669"/>
    <property type="project" value="InterPro"/>
</dbReference>
<name>A0A0C3AYN3_PILCF</name>
<dbReference type="PANTHER" id="PTHR42942:SF1">
    <property type="entry name" value="ALKYLTRANSFERASE-LIKE PROTEIN 1"/>
    <property type="match status" value="1"/>
</dbReference>
<dbReference type="OrthoDB" id="2548197at2759"/>
<evidence type="ECO:0000256" key="2">
    <source>
        <dbReference type="SAM" id="MobiDB-lite"/>
    </source>
</evidence>
<dbReference type="InterPro" id="IPR014048">
    <property type="entry name" value="MethylDNA_cys_MeTrfase_DNA-bd"/>
</dbReference>
<dbReference type="InterPro" id="IPR036217">
    <property type="entry name" value="MethylDNA_cys_MeTrfase_DNAb"/>
</dbReference>
<sequence length="104" mass="11619">VYHVVRQIPPQKVTSYGHIAKLIGMPRHSRHVGQALKFLSPNAAPPVPWYRVVSSSGTISSRGPGTEGARRQRDELEAEGVEVSTGRTGEMRINFVRWGWFPQI</sequence>
<dbReference type="STRING" id="765440.A0A0C3AYN3"/>
<feature type="region of interest" description="Disordered" evidence="2">
    <location>
        <begin position="55"/>
        <end position="83"/>
    </location>
</feature>
<dbReference type="SUPFAM" id="SSF46767">
    <property type="entry name" value="Methylated DNA-protein cysteine methyltransferase, C-terminal domain"/>
    <property type="match status" value="1"/>
</dbReference>
<dbReference type="EMBL" id="KN833011">
    <property type="protein sequence ID" value="KIM79098.1"/>
    <property type="molecule type" value="Genomic_DNA"/>
</dbReference>
<dbReference type="GO" id="GO:0006281">
    <property type="term" value="P:DNA repair"/>
    <property type="evidence" value="ECO:0007669"/>
    <property type="project" value="InterPro"/>
</dbReference>
<dbReference type="InParanoid" id="A0A0C3AYN3"/>
<organism evidence="4 5">
    <name type="scientific">Piloderma croceum (strain F 1598)</name>
    <dbReference type="NCBI Taxonomy" id="765440"/>
    <lineage>
        <taxon>Eukaryota</taxon>
        <taxon>Fungi</taxon>
        <taxon>Dikarya</taxon>
        <taxon>Basidiomycota</taxon>
        <taxon>Agaricomycotina</taxon>
        <taxon>Agaricomycetes</taxon>
        <taxon>Agaricomycetidae</taxon>
        <taxon>Atheliales</taxon>
        <taxon>Atheliaceae</taxon>
        <taxon>Piloderma</taxon>
    </lineage>
</organism>
<keyword evidence="5" id="KW-1185">Reference proteome</keyword>
<dbReference type="Gene3D" id="1.10.10.10">
    <property type="entry name" value="Winged helix-like DNA-binding domain superfamily/Winged helix DNA-binding domain"/>
    <property type="match status" value="1"/>
</dbReference>
<feature type="domain" description="Methylated-DNA-[protein]-cysteine S-methyltransferase DNA binding" evidence="3">
    <location>
        <begin position="1"/>
        <end position="81"/>
    </location>
</feature>
<accession>A0A0C3AYN3</accession>
<reference evidence="5" key="2">
    <citation type="submission" date="2015-01" db="EMBL/GenBank/DDBJ databases">
        <title>Evolutionary Origins and Diversification of the Mycorrhizal Mutualists.</title>
        <authorList>
            <consortium name="DOE Joint Genome Institute"/>
            <consortium name="Mycorrhizal Genomics Consortium"/>
            <person name="Kohler A."/>
            <person name="Kuo A."/>
            <person name="Nagy L.G."/>
            <person name="Floudas D."/>
            <person name="Copeland A."/>
            <person name="Barry K.W."/>
            <person name="Cichocki N."/>
            <person name="Veneault-Fourrey C."/>
            <person name="LaButti K."/>
            <person name="Lindquist E.A."/>
            <person name="Lipzen A."/>
            <person name="Lundell T."/>
            <person name="Morin E."/>
            <person name="Murat C."/>
            <person name="Riley R."/>
            <person name="Ohm R."/>
            <person name="Sun H."/>
            <person name="Tunlid A."/>
            <person name="Henrissat B."/>
            <person name="Grigoriev I.V."/>
            <person name="Hibbett D.S."/>
            <person name="Martin F."/>
        </authorList>
    </citation>
    <scope>NUCLEOTIDE SEQUENCE [LARGE SCALE GENOMIC DNA]</scope>
    <source>
        <strain evidence="5">F 1598</strain>
    </source>
</reference>